<name>A0A5J5EXP8_9PEZI</name>
<feature type="region of interest" description="Disordered" evidence="4">
    <location>
        <begin position="215"/>
        <end position="340"/>
    </location>
</feature>
<comment type="subcellular location">
    <subcellularLocation>
        <location evidence="1">Nucleus</location>
        <location evidence="1">Nucleolus</location>
    </subcellularLocation>
</comment>
<dbReference type="AlphaFoldDB" id="A0A5J5EXP8"/>
<sequence>MPAPRNQNQRQTGIRLPKALLEELNLGDRGAPNGRGRGGARGRGGKRGGPQSDRKTLRKQQRQEKKVARHRGRGARQEDGGESDGEEDDEVDPFDVSDDEGLVVTAWPPDDKGEDKESKSKKKEESAPEPKSKTKKTKEAAPEKPKSILKKRKATEEPIEEEEEPPKKKLSKAVQDRLAQDDAEIEYLERKLKIKGKKVPKSFEDDGLDFLLEGLKDNYLDDRKEKAKRINERERKMEKLMEESEEESDDEEGDEDDDDMMEELLGDLEEDSEMGDEGVDGSDEDEEDEEDKEGSNDDEGSEEDSETKEAPRVRENPYRPGITATTSEEKPASKYIPPSLRKAPMADSERLLRLRRQLQGLINRLSEAKLMAMLNDFEEVYRTNPRADVTNIITEILIATLCDSSTLNDTYHILHSGFLAGLYKIMGTDVGATVVQRIVEEFLSQHTKANGIADPATAGKECTNLMSFLSELYNFQVVGCVLIFDFIRMFLSELTELHTELLLKIVRNCGPQLRSDDPTALKSLVLLLQPAIAKVGGLEKLSVRTKFMIETLTNLKNNRLKSSTAASVVTTEHTVRMKKLLGSLNTRNLRATEPLRAALDDIQNVETKGKWWLVGASWAGTSASDSKPAVAPQEPETVAPAYVSEDEGDAGMPDLQVLARQHRMNTDIRRAIFITLLSSTDFSDAHTKLLKLRLKRSQEREIPRVLLHCAAAEGIYNPYYTLIAKKLCSSSHALRMTFTFTLWDYFRRFGEDDGSGSSSKDADASDSDNDEEGLGSTAAWKKPSGLRKIVNLAKLYASLVAGNNLQLGIFKTLNFTYLQPATKNFLEVFFTTLFTDVKGDEWEVSALFGKVAENTDLVRGLLYFVKKRVVKTGGVAASADERKLVKRAAAAAVDTLQEILRTATVGEL</sequence>
<dbReference type="InterPro" id="IPR050781">
    <property type="entry name" value="CWC22_splicing_factor"/>
</dbReference>
<comment type="caution">
    <text evidence="6">The sequence shown here is derived from an EMBL/GenBank/DDBJ whole genome shotgun (WGS) entry which is preliminary data.</text>
</comment>
<dbReference type="SUPFAM" id="SSF48371">
    <property type="entry name" value="ARM repeat"/>
    <property type="match status" value="1"/>
</dbReference>
<dbReference type="InParanoid" id="A0A5J5EXP8"/>
<organism evidence="6 7">
    <name type="scientific">Sphaerosporella brunnea</name>
    <dbReference type="NCBI Taxonomy" id="1250544"/>
    <lineage>
        <taxon>Eukaryota</taxon>
        <taxon>Fungi</taxon>
        <taxon>Dikarya</taxon>
        <taxon>Ascomycota</taxon>
        <taxon>Pezizomycotina</taxon>
        <taxon>Pezizomycetes</taxon>
        <taxon>Pezizales</taxon>
        <taxon>Pyronemataceae</taxon>
        <taxon>Sphaerosporella</taxon>
    </lineage>
</organism>
<proteinExistence type="inferred from homology"/>
<dbReference type="Pfam" id="PF02847">
    <property type="entry name" value="MA3"/>
    <property type="match status" value="1"/>
</dbReference>
<dbReference type="PANTHER" id="PTHR18034:SF4">
    <property type="entry name" value="NUCLEOLAR MIF4G DOMAIN-CONTAINING PROTEIN 1"/>
    <property type="match status" value="1"/>
</dbReference>
<feature type="compositionally biased region" description="Acidic residues" evidence="4">
    <location>
        <begin position="243"/>
        <end position="306"/>
    </location>
</feature>
<dbReference type="SMART" id="SM00543">
    <property type="entry name" value="MIF4G"/>
    <property type="match status" value="1"/>
</dbReference>
<dbReference type="OrthoDB" id="361797at2759"/>
<dbReference type="Gene3D" id="1.25.40.180">
    <property type="match status" value="1"/>
</dbReference>
<protein>
    <recommendedName>
        <fullName evidence="5">MI domain-containing protein</fullName>
    </recommendedName>
</protein>
<feature type="region of interest" description="Disordered" evidence="4">
    <location>
        <begin position="1"/>
        <end position="178"/>
    </location>
</feature>
<dbReference type="GO" id="GO:0003723">
    <property type="term" value="F:RNA binding"/>
    <property type="evidence" value="ECO:0007669"/>
    <property type="project" value="InterPro"/>
</dbReference>
<evidence type="ECO:0000256" key="1">
    <source>
        <dbReference type="ARBA" id="ARBA00004604"/>
    </source>
</evidence>
<reference evidence="6 7" key="1">
    <citation type="submission" date="2019-09" db="EMBL/GenBank/DDBJ databases">
        <title>Draft genome of the ectomycorrhizal ascomycete Sphaerosporella brunnea.</title>
        <authorList>
            <consortium name="DOE Joint Genome Institute"/>
            <person name="Benucci G.M."/>
            <person name="Marozzi G."/>
            <person name="Antonielli L."/>
            <person name="Sanchez S."/>
            <person name="Marco P."/>
            <person name="Wang X."/>
            <person name="Falini L.B."/>
            <person name="Barry K."/>
            <person name="Haridas S."/>
            <person name="Lipzen A."/>
            <person name="Labutti K."/>
            <person name="Grigoriev I.V."/>
            <person name="Murat C."/>
            <person name="Martin F."/>
            <person name="Albertini E."/>
            <person name="Donnini D."/>
            <person name="Bonito G."/>
        </authorList>
    </citation>
    <scope>NUCLEOTIDE SEQUENCE [LARGE SCALE GENOMIC DNA]</scope>
    <source>
        <strain evidence="6 7">Sb_GMNB300</strain>
    </source>
</reference>
<dbReference type="InterPro" id="IPR016024">
    <property type="entry name" value="ARM-type_fold"/>
</dbReference>
<evidence type="ECO:0000313" key="7">
    <source>
        <dbReference type="Proteomes" id="UP000326924"/>
    </source>
</evidence>
<dbReference type="GO" id="GO:0005730">
    <property type="term" value="C:nucleolus"/>
    <property type="evidence" value="ECO:0007669"/>
    <property type="project" value="UniProtKB-SubCell"/>
</dbReference>
<keyword evidence="3" id="KW-0539">Nucleus</keyword>
<dbReference type="SMART" id="SM00544">
    <property type="entry name" value="MA3"/>
    <property type="match status" value="1"/>
</dbReference>
<feature type="region of interest" description="Disordered" evidence="4">
    <location>
        <begin position="754"/>
        <end position="776"/>
    </location>
</feature>
<keyword evidence="7" id="KW-1185">Reference proteome</keyword>
<feature type="domain" description="MI" evidence="5">
    <location>
        <begin position="667"/>
        <end position="815"/>
    </location>
</feature>
<feature type="compositionally biased region" description="Basic and acidic residues" evidence="4">
    <location>
        <begin position="215"/>
        <end position="242"/>
    </location>
</feature>
<dbReference type="GO" id="GO:0042274">
    <property type="term" value="P:ribosomal small subunit biogenesis"/>
    <property type="evidence" value="ECO:0007669"/>
    <property type="project" value="TreeGrafter"/>
</dbReference>
<dbReference type="Proteomes" id="UP000326924">
    <property type="component" value="Unassembled WGS sequence"/>
</dbReference>
<feature type="compositionally biased region" description="Basic and acidic residues" evidence="4">
    <location>
        <begin position="109"/>
        <end position="146"/>
    </location>
</feature>
<dbReference type="FunCoup" id="A0A5J5EXP8">
    <property type="interactions" value="637"/>
</dbReference>
<dbReference type="PANTHER" id="PTHR18034">
    <property type="entry name" value="CELL CYCLE CONTROL PROTEIN CWF22-RELATED"/>
    <property type="match status" value="1"/>
</dbReference>
<dbReference type="InterPro" id="IPR003890">
    <property type="entry name" value="MIF4G-like_typ-3"/>
</dbReference>
<feature type="compositionally biased region" description="Basic and acidic residues" evidence="4">
    <location>
        <begin position="307"/>
        <end position="317"/>
    </location>
</feature>
<comment type="similarity">
    <text evidence="2">Belongs to the CWC22 family.</text>
</comment>
<dbReference type="EMBL" id="VXIS01000087">
    <property type="protein sequence ID" value="KAA8906661.1"/>
    <property type="molecule type" value="Genomic_DNA"/>
</dbReference>
<feature type="compositionally biased region" description="Polar residues" evidence="4">
    <location>
        <begin position="1"/>
        <end position="12"/>
    </location>
</feature>
<dbReference type="InterPro" id="IPR003891">
    <property type="entry name" value="Initiation_fac_eIF4g_MI"/>
</dbReference>
<feature type="compositionally biased region" description="Acidic residues" evidence="4">
    <location>
        <begin position="80"/>
        <end position="101"/>
    </location>
</feature>
<accession>A0A5J5EXP8</accession>
<evidence type="ECO:0000259" key="5">
    <source>
        <dbReference type="PROSITE" id="PS51366"/>
    </source>
</evidence>
<evidence type="ECO:0000256" key="4">
    <source>
        <dbReference type="SAM" id="MobiDB-lite"/>
    </source>
</evidence>
<evidence type="ECO:0000256" key="2">
    <source>
        <dbReference type="ARBA" id="ARBA00006856"/>
    </source>
</evidence>
<gene>
    <name evidence="6" type="ORF">FN846DRAFT_712708</name>
</gene>
<feature type="compositionally biased region" description="Acidic residues" evidence="4">
    <location>
        <begin position="764"/>
        <end position="773"/>
    </location>
</feature>
<dbReference type="PROSITE" id="PS51366">
    <property type="entry name" value="MI"/>
    <property type="match status" value="1"/>
</dbReference>
<dbReference type="Pfam" id="PF02854">
    <property type="entry name" value="MIF4G"/>
    <property type="match status" value="1"/>
</dbReference>
<evidence type="ECO:0000256" key="3">
    <source>
        <dbReference type="ARBA" id="ARBA00023242"/>
    </source>
</evidence>
<evidence type="ECO:0000313" key="6">
    <source>
        <dbReference type="EMBL" id="KAA8906661.1"/>
    </source>
</evidence>